<accession>A0A326S0S6</accession>
<evidence type="ECO:0000256" key="2">
    <source>
        <dbReference type="ARBA" id="ARBA00023125"/>
    </source>
</evidence>
<dbReference type="SUPFAM" id="SSF46785">
    <property type="entry name" value="Winged helix' DNA-binding domain"/>
    <property type="match status" value="1"/>
</dbReference>
<proteinExistence type="predicted"/>
<dbReference type="OrthoDB" id="9788438at2"/>
<keyword evidence="1" id="KW-0805">Transcription regulation</keyword>
<dbReference type="RefSeq" id="WP_111390900.1">
    <property type="nucleotide sequence ID" value="NZ_QKTX01000001.1"/>
</dbReference>
<keyword evidence="2" id="KW-0238">DNA-binding</keyword>
<dbReference type="InterPro" id="IPR012318">
    <property type="entry name" value="HTH_CRP"/>
</dbReference>
<feature type="domain" description="Cyclic nucleotide-binding" evidence="4">
    <location>
        <begin position="36"/>
        <end position="79"/>
    </location>
</feature>
<evidence type="ECO:0000256" key="1">
    <source>
        <dbReference type="ARBA" id="ARBA00023015"/>
    </source>
</evidence>
<keyword evidence="3" id="KW-0804">Transcription</keyword>
<dbReference type="EMBL" id="QKTX01000001">
    <property type="protein sequence ID" value="PZV87207.1"/>
    <property type="molecule type" value="Genomic_DNA"/>
</dbReference>
<dbReference type="InterPro" id="IPR014710">
    <property type="entry name" value="RmlC-like_jellyroll"/>
</dbReference>
<organism evidence="6 7">
    <name type="scientific">Algoriphagus aquaeductus</name>
    <dbReference type="NCBI Taxonomy" id="475299"/>
    <lineage>
        <taxon>Bacteria</taxon>
        <taxon>Pseudomonadati</taxon>
        <taxon>Bacteroidota</taxon>
        <taxon>Cytophagia</taxon>
        <taxon>Cytophagales</taxon>
        <taxon>Cyclobacteriaceae</taxon>
        <taxon>Algoriphagus</taxon>
    </lineage>
</organism>
<comment type="caution">
    <text evidence="6">The sequence shown here is derived from an EMBL/GenBank/DDBJ whole genome shotgun (WGS) entry which is preliminary data.</text>
</comment>
<name>A0A326S0S6_9BACT</name>
<evidence type="ECO:0000259" key="4">
    <source>
        <dbReference type="PROSITE" id="PS50042"/>
    </source>
</evidence>
<dbReference type="GO" id="GO:0003677">
    <property type="term" value="F:DNA binding"/>
    <property type="evidence" value="ECO:0007669"/>
    <property type="project" value="UniProtKB-KW"/>
</dbReference>
<dbReference type="CDD" id="cd00038">
    <property type="entry name" value="CAP_ED"/>
    <property type="match status" value="1"/>
</dbReference>
<sequence>MKNSLAKEFPCRENMGFDLPGIMFGEPQQFVRFSCIFKQGALANKLFMVKSGLVKIVHESESGDQFIREIKTEGEIFGEWDSVFNPSSRFTCTAISISEKTEILSFNLKEIEIKGMTNPLELTRRIFEEIETWKKRYERLLHKSAEYRIKETLRELALRAGQKFGEETLLKVWLSHEDIGQLTDCSRQTVTTIMNQLKTNNLISYRRDRILFRNLNLIHR</sequence>
<dbReference type="SMART" id="SM00419">
    <property type="entry name" value="HTH_CRP"/>
    <property type="match status" value="1"/>
</dbReference>
<evidence type="ECO:0000256" key="3">
    <source>
        <dbReference type="ARBA" id="ARBA00023163"/>
    </source>
</evidence>
<evidence type="ECO:0000313" key="7">
    <source>
        <dbReference type="Proteomes" id="UP000248917"/>
    </source>
</evidence>
<evidence type="ECO:0000313" key="6">
    <source>
        <dbReference type="EMBL" id="PZV87207.1"/>
    </source>
</evidence>
<dbReference type="Pfam" id="PF13545">
    <property type="entry name" value="HTH_Crp_2"/>
    <property type="match status" value="1"/>
</dbReference>
<evidence type="ECO:0000259" key="5">
    <source>
        <dbReference type="PROSITE" id="PS51063"/>
    </source>
</evidence>
<dbReference type="SUPFAM" id="SSF51206">
    <property type="entry name" value="cAMP-binding domain-like"/>
    <property type="match status" value="1"/>
</dbReference>
<dbReference type="PROSITE" id="PS51063">
    <property type="entry name" value="HTH_CRP_2"/>
    <property type="match status" value="1"/>
</dbReference>
<dbReference type="PROSITE" id="PS50042">
    <property type="entry name" value="CNMP_BINDING_3"/>
    <property type="match status" value="1"/>
</dbReference>
<dbReference type="Gene3D" id="2.60.120.10">
    <property type="entry name" value="Jelly Rolls"/>
    <property type="match status" value="1"/>
</dbReference>
<dbReference type="InterPro" id="IPR018490">
    <property type="entry name" value="cNMP-bd_dom_sf"/>
</dbReference>
<dbReference type="AlphaFoldDB" id="A0A326S0S6"/>
<dbReference type="GO" id="GO:0006355">
    <property type="term" value="P:regulation of DNA-templated transcription"/>
    <property type="evidence" value="ECO:0007669"/>
    <property type="project" value="InterPro"/>
</dbReference>
<protein>
    <submittedName>
        <fullName evidence="6">CRP-like cAMP-binding protein</fullName>
    </submittedName>
</protein>
<dbReference type="InterPro" id="IPR036390">
    <property type="entry name" value="WH_DNA-bd_sf"/>
</dbReference>
<feature type="domain" description="HTH crp-type" evidence="5">
    <location>
        <begin position="143"/>
        <end position="216"/>
    </location>
</feature>
<gene>
    <name evidence="6" type="ORF">CLV31_10179</name>
</gene>
<dbReference type="InterPro" id="IPR000595">
    <property type="entry name" value="cNMP-bd_dom"/>
</dbReference>
<dbReference type="Proteomes" id="UP000248917">
    <property type="component" value="Unassembled WGS sequence"/>
</dbReference>
<keyword evidence="7" id="KW-1185">Reference proteome</keyword>
<reference evidence="6 7" key="1">
    <citation type="submission" date="2018-06" db="EMBL/GenBank/DDBJ databases">
        <title>Genomic Encyclopedia of Archaeal and Bacterial Type Strains, Phase II (KMG-II): from individual species to whole genera.</title>
        <authorList>
            <person name="Goeker M."/>
        </authorList>
    </citation>
    <scope>NUCLEOTIDE SEQUENCE [LARGE SCALE GENOMIC DNA]</scope>
    <source>
        <strain evidence="6 7">T4</strain>
    </source>
</reference>
<dbReference type="Pfam" id="PF00027">
    <property type="entry name" value="cNMP_binding"/>
    <property type="match status" value="1"/>
</dbReference>